<evidence type="ECO:0000256" key="2">
    <source>
        <dbReference type="ARBA" id="ARBA00023186"/>
    </source>
</evidence>
<dbReference type="Proteomes" id="UP000246058">
    <property type="component" value="Chromosome"/>
</dbReference>
<keyword evidence="5" id="KW-1185">Reference proteome</keyword>
<dbReference type="InterPro" id="IPR002669">
    <property type="entry name" value="UreD"/>
</dbReference>
<dbReference type="Pfam" id="PF01774">
    <property type="entry name" value="UreD"/>
    <property type="match status" value="1"/>
</dbReference>
<evidence type="ECO:0000313" key="4">
    <source>
        <dbReference type="EMBL" id="AWN38095.1"/>
    </source>
</evidence>
<accession>A0A2U8VWE5</accession>
<comment type="function">
    <text evidence="3">Required for maturation of urease via the functional incorporation of the urease nickel metallocenter.</text>
</comment>
<dbReference type="PANTHER" id="PTHR33643:SF1">
    <property type="entry name" value="UREASE ACCESSORY PROTEIN D"/>
    <property type="match status" value="1"/>
</dbReference>
<comment type="subcellular location">
    <subcellularLocation>
        <location evidence="3">Cytoplasm</location>
    </subcellularLocation>
</comment>
<keyword evidence="3" id="KW-0963">Cytoplasm</keyword>
<evidence type="ECO:0000256" key="3">
    <source>
        <dbReference type="HAMAP-Rule" id="MF_01384"/>
    </source>
</evidence>
<comment type="similarity">
    <text evidence="1 3">Belongs to the UreD family.</text>
</comment>
<dbReference type="EMBL" id="CP029551">
    <property type="protein sequence ID" value="AWN38095.1"/>
    <property type="molecule type" value="Genomic_DNA"/>
</dbReference>
<dbReference type="RefSeq" id="WP_109953256.1">
    <property type="nucleotide sequence ID" value="NZ_CP029551.1"/>
</dbReference>
<evidence type="ECO:0000313" key="5">
    <source>
        <dbReference type="Proteomes" id="UP000246058"/>
    </source>
</evidence>
<protein>
    <recommendedName>
        <fullName evidence="3">Urease accessory protein UreD</fullName>
    </recommendedName>
</protein>
<evidence type="ECO:0000256" key="1">
    <source>
        <dbReference type="ARBA" id="ARBA00007177"/>
    </source>
</evidence>
<keyword evidence="3" id="KW-0996">Nickel insertion</keyword>
<gene>
    <name evidence="3" type="primary">ureD</name>
    <name evidence="4" type="ORF">DK427_22080</name>
</gene>
<comment type="subunit">
    <text evidence="3">UreD, UreF and UreG form a complex that acts as a GTP-hydrolysis-dependent molecular chaperone, activating the urease apoprotein by helping to assemble the nickel containing metallocenter of UreC. The UreE protein probably delivers the nickel.</text>
</comment>
<dbReference type="OrthoDB" id="9798842at2"/>
<organism evidence="4 5">
    <name type="scientific">Methylobacterium radiodurans</name>
    <dbReference type="NCBI Taxonomy" id="2202828"/>
    <lineage>
        <taxon>Bacteria</taxon>
        <taxon>Pseudomonadati</taxon>
        <taxon>Pseudomonadota</taxon>
        <taxon>Alphaproteobacteria</taxon>
        <taxon>Hyphomicrobiales</taxon>
        <taxon>Methylobacteriaceae</taxon>
        <taxon>Methylobacterium</taxon>
    </lineage>
</organism>
<dbReference type="AlphaFoldDB" id="A0A2U8VWE5"/>
<proteinExistence type="inferred from homology"/>
<keyword evidence="2 3" id="KW-0143">Chaperone</keyword>
<dbReference type="KEGG" id="meti:DK427_22080"/>
<reference evidence="4 5" key="1">
    <citation type="submission" date="2018-05" db="EMBL/GenBank/DDBJ databases">
        <title>Complete Genome Sequence of Methylobacterium sp. 17Sr1-43.</title>
        <authorList>
            <person name="Srinivasan S."/>
        </authorList>
    </citation>
    <scope>NUCLEOTIDE SEQUENCE [LARGE SCALE GENOMIC DNA]</scope>
    <source>
        <strain evidence="4 5">17Sr1-43</strain>
    </source>
</reference>
<dbReference type="HAMAP" id="MF_01384">
    <property type="entry name" value="UreD"/>
    <property type="match status" value="1"/>
</dbReference>
<name>A0A2U8VWE5_9HYPH</name>
<dbReference type="GO" id="GO:0016151">
    <property type="term" value="F:nickel cation binding"/>
    <property type="evidence" value="ECO:0007669"/>
    <property type="project" value="UniProtKB-UniRule"/>
</dbReference>
<dbReference type="PANTHER" id="PTHR33643">
    <property type="entry name" value="UREASE ACCESSORY PROTEIN D"/>
    <property type="match status" value="1"/>
</dbReference>
<dbReference type="GO" id="GO:0005737">
    <property type="term" value="C:cytoplasm"/>
    <property type="evidence" value="ECO:0007669"/>
    <property type="project" value="UniProtKB-SubCell"/>
</dbReference>
<sequence>MNARVSPAGASTGAAPARQRSVGRVALVCDGPGPARLRDLAEAGPLRLRFPGRHGAGETEAVLVNTAGGVACGDRFSVAIDLAEGARLCFTSTAAEKLYRSDGPVSRIENRVGLAAGAQLAWLPQETILFDRARVRRRFEADLAPDAALLIFEAVAFGRTARGEILSEALFEDVWRVRRNGRLVYADTVRLDGPVGGLLARPAIGGGAAACATLLDLAPGAEARLDEARALLDGAGSLGVEAGASAWNGHLAVRMLAPAIGPLRVLAARFLEAYRAAPLPRVWQT</sequence>